<sequence length="127" mass="13924">MFLRAGRCRPLALKDQVQAFPCHGARAGRLPEEKDPAKTRSANFFPQFFPIPEDPRCRDRSAGVSDFGCALLSPLGLGAARYPIAFSRSSYYVIPVSQKVTQVRAEGRKPPFAPAMANSGRRISSPD</sequence>
<dbReference type="EMBL" id="ATLV01003061">
    <property type="status" value="NOT_ANNOTATED_CDS"/>
    <property type="molecule type" value="Genomic_DNA"/>
</dbReference>
<proteinExistence type="predicted"/>
<protein>
    <submittedName>
        <fullName evidence="2 3">Uncharacterized protein</fullName>
    </submittedName>
</protein>
<keyword evidence="4" id="KW-1185">Reference proteome</keyword>
<dbReference type="AlphaFoldDB" id="A0A084VAD1"/>
<dbReference type="EMBL" id="KE524109">
    <property type="protein sequence ID" value="KFB34925.1"/>
    <property type="molecule type" value="Genomic_DNA"/>
</dbReference>
<feature type="region of interest" description="Disordered" evidence="1">
    <location>
        <begin position="104"/>
        <end position="127"/>
    </location>
</feature>
<gene>
    <name evidence="2" type="ORF">ZHAS_00000610</name>
</gene>
<reference evidence="3" key="2">
    <citation type="submission" date="2020-05" db="UniProtKB">
        <authorList>
            <consortium name="EnsemblMetazoa"/>
        </authorList>
    </citation>
    <scope>IDENTIFICATION</scope>
</reference>
<dbReference type="VEuPathDB" id="VectorBase:ASIC000610"/>
<evidence type="ECO:0000313" key="4">
    <source>
        <dbReference type="Proteomes" id="UP000030765"/>
    </source>
</evidence>
<dbReference type="EnsemblMetazoa" id="ASIC000610-RA">
    <property type="protein sequence ID" value="ASIC000610-PA"/>
    <property type="gene ID" value="ASIC000610"/>
</dbReference>
<evidence type="ECO:0000256" key="1">
    <source>
        <dbReference type="SAM" id="MobiDB-lite"/>
    </source>
</evidence>
<name>A0A084VAD1_ANOSI</name>
<dbReference type="Proteomes" id="UP000030765">
    <property type="component" value="Unassembled WGS sequence"/>
</dbReference>
<accession>A0A084VAD1</accession>
<reference evidence="2 4" key="1">
    <citation type="journal article" date="2014" name="BMC Genomics">
        <title>Genome sequence of Anopheles sinensis provides insight into genetics basis of mosquito competence for malaria parasites.</title>
        <authorList>
            <person name="Zhou D."/>
            <person name="Zhang D."/>
            <person name="Ding G."/>
            <person name="Shi L."/>
            <person name="Hou Q."/>
            <person name="Ye Y."/>
            <person name="Xu Y."/>
            <person name="Zhou H."/>
            <person name="Xiong C."/>
            <person name="Li S."/>
            <person name="Yu J."/>
            <person name="Hong S."/>
            <person name="Yu X."/>
            <person name="Zou P."/>
            <person name="Chen C."/>
            <person name="Chang X."/>
            <person name="Wang W."/>
            <person name="Lv Y."/>
            <person name="Sun Y."/>
            <person name="Ma L."/>
            <person name="Shen B."/>
            <person name="Zhu C."/>
        </authorList>
    </citation>
    <scope>NUCLEOTIDE SEQUENCE [LARGE SCALE GENOMIC DNA]</scope>
</reference>
<evidence type="ECO:0000313" key="3">
    <source>
        <dbReference type="EnsemblMetazoa" id="ASIC000610-PA"/>
    </source>
</evidence>
<evidence type="ECO:0000313" key="2">
    <source>
        <dbReference type="EMBL" id="KFB34925.1"/>
    </source>
</evidence>
<organism evidence="2">
    <name type="scientific">Anopheles sinensis</name>
    <name type="common">Mosquito</name>
    <dbReference type="NCBI Taxonomy" id="74873"/>
    <lineage>
        <taxon>Eukaryota</taxon>
        <taxon>Metazoa</taxon>
        <taxon>Ecdysozoa</taxon>
        <taxon>Arthropoda</taxon>
        <taxon>Hexapoda</taxon>
        <taxon>Insecta</taxon>
        <taxon>Pterygota</taxon>
        <taxon>Neoptera</taxon>
        <taxon>Endopterygota</taxon>
        <taxon>Diptera</taxon>
        <taxon>Nematocera</taxon>
        <taxon>Culicoidea</taxon>
        <taxon>Culicidae</taxon>
        <taxon>Anophelinae</taxon>
        <taxon>Anopheles</taxon>
    </lineage>
</organism>